<feature type="active site" description="O-(5'-phospho-DNA)-serine intermediate" evidence="4">
    <location>
        <position position="24"/>
    </location>
</feature>
<evidence type="ECO:0000256" key="4">
    <source>
        <dbReference type="PROSITE-ProRule" id="PRU10137"/>
    </source>
</evidence>
<dbReference type="SMART" id="SM00857">
    <property type="entry name" value="Resolvase"/>
    <property type="match status" value="1"/>
</dbReference>
<evidence type="ECO:0000313" key="7">
    <source>
        <dbReference type="EMBL" id="NKC34619.1"/>
    </source>
</evidence>
<dbReference type="InterPro" id="IPR036162">
    <property type="entry name" value="Resolvase-like_N_sf"/>
</dbReference>
<keyword evidence="1" id="KW-0229">DNA integration</keyword>
<dbReference type="Proteomes" id="UP000787635">
    <property type="component" value="Unassembled WGS sequence"/>
</dbReference>
<dbReference type="InterPro" id="IPR050639">
    <property type="entry name" value="SSR_resolvase"/>
</dbReference>
<dbReference type="CDD" id="cd00338">
    <property type="entry name" value="Ser_Recombinase"/>
    <property type="match status" value="1"/>
</dbReference>
<keyword evidence="3" id="KW-0233">DNA recombination</keyword>
<evidence type="ECO:0000256" key="2">
    <source>
        <dbReference type="ARBA" id="ARBA00023125"/>
    </source>
</evidence>
<dbReference type="RefSeq" id="WP_168035312.1">
    <property type="nucleotide sequence ID" value="NZ_JAAVNE010000110.1"/>
</dbReference>
<dbReference type="InterPro" id="IPR006118">
    <property type="entry name" value="Recombinase_CS"/>
</dbReference>
<accession>A0ABX1EBL2</accession>
<evidence type="ECO:0000256" key="3">
    <source>
        <dbReference type="ARBA" id="ARBA00023172"/>
    </source>
</evidence>
<gene>
    <name evidence="7" type="ORF">HEQ75_27485</name>
</gene>
<feature type="domain" description="Resolvase/invertase-type recombinase catalytic" evidence="6">
    <location>
        <begin position="16"/>
        <end position="152"/>
    </location>
</feature>
<organism evidence="7 8">
    <name type="scientific">Falsiroseomonas selenitidurans</name>
    <dbReference type="NCBI Taxonomy" id="2716335"/>
    <lineage>
        <taxon>Bacteria</taxon>
        <taxon>Pseudomonadati</taxon>
        <taxon>Pseudomonadota</taxon>
        <taxon>Alphaproteobacteria</taxon>
        <taxon>Acetobacterales</taxon>
        <taxon>Roseomonadaceae</taxon>
        <taxon>Falsiroseomonas</taxon>
    </lineage>
</organism>
<dbReference type="PANTHER" id="PTHR30461">
    <property type="entry name" value="DNA-INVERTASE FROM LAMBDOID PROPHAGE"/>
    <property type="match status" value="1"/>
</dbReference>
<dbReference type="PANTHER" id="PTHR30461:SF2">
    <property type="entry name" value="SERINE RECOMBINASE PINE-RELATED"/>
    <property type="match status" value="1"/>
</dbReference>
<keyword evidence="2" id="KW-0238">DNA-binding</keyword>
<evidence type="ECO:0000256" key="1">
    <source>
        <dbReference type="ARBA" id="ARBA00022908"/>
    </source>
</evidence>
<dbReference type="InterPro" id="IPR006119">
    <property type="entry name" value="Resolv_N"/>
</dbReference>
<dbReference type="EMBL" id="JAAVNE010000110">
    <property type="protein sequence ID" value="NKC34619.1"/>
    <property type="molecule type" value="Genomic_DNA"/>
</dbReference>
<keyword evidence="8" id="KW-1185">Reference proteome</keyword>
<dbReference type="Pfam" id="PF00239">
    <property type="entry name" value="Resolvase"/>
    <property type="match status" value="1"/>
</dbReference>
<sequence length="240" mass="25087">MTATTSTTTASPQGRSFVAYCRVSTARQGRSGLGLEAQEAAIRAFLQPADRLLAPIFVEVESGRRADRPKLAEAMARCRITGATLLIAKLDRLSRDAHFLFGLQKAGVEFIAADMPHANRLTVGILALVAEEEARAISARTKAALAAAKARGVKLGGDRGHRPATPEGIQKGAKASAETRTLKAGRHAHAVLPVIAELRATGATSLNQLAAALTARGVASPRGGAWTATTVKRLLARAEG</sequence>
<dbReference type="PROSITE" id="PS00397">
    <property type="entry name" value="RECOMBINASES_1"/>
    <property type="match status" value="1"/>
</dbReference>
<comment type="caution">
    <text evidence="7">The sequence shown here is derived from an EMBL/GenBank/DDBJ whole genome shotgun (WGS) entry which is preliminary data.</text>
</comment>
<dbReference type="PROSITE" id="PS51736">
    <property type="entry name" value="RECOMBINASES_3"/>
    <property type="match status" value="1"/>
</dbReference>
<evidence type="ECO:0000256" key="5">
    <source>
        <dbReference type="SAM" id="MobiDB-lite"/>
    </source>
</evidence>
<evidence type="ECO:0000313" key="8">
    <source>
        <dbReference type="Proteomes" id="UP000787635"/>
    </source>
</evidence>
<proteinExistence type="predicted"/>
<feature type="region of interest" description="Disordered" evidence="5">
    <location>
        <begin position="155"/>
        <end position="175"/>
    </location>
</feature>
<evidence type="ECO:0000259" key="6">
    <source>
        <dbReference type="PROSITE" id="PS51736"/>
    </source>
</evidence>
<dbReference type="SUPFAM" id="SSF53041">
    <property type="entry name" value="Resolvase-like"/>
    <property type="match status" value="1"/>
</dbReference>
<reference evidence="7 8" key="1">
    <citation type="submission" date="2020-03" db="EMBL/GenBank/DDBJ databases">
        <title>Roseomonas selenitidurans sp. nov. isolated from urban soil.</title>
        <authorList>
            <person name="Liu H."/>
        </authorList>
    </citation>
    <scope>NUCLEOTIDE SEQUENCE [LARGE SCALE GENOMIC DNA]</scope>
    <source>
        <strain evidence="7 8">BU-1</strain>
    </source>
</reference>
<name>A0ABX1EBL2_9PROT</name>
<protein>
    <submittedName>
        <fullName evidence="7">Recombinase family protein</fullName>
    </submittedName>
</protein>
<dbReference type="Gene3D" id="3.40.50.1390">
    <property type="entry name" value="Resolvase, N-terminal catalytic domain"/>
    <property type="match status" value="1"/>
</dbReference>